<sequence length="161" mass="18694">MAAVSRSLLRNYATSNIVESRNHTDGSPLRAYPKFWVNNTRYESGNHPWCQQLSFKTLETAGPKWDEKEIDQRFKTEGDIQLNKSTMGNHANQSIPPLPTETESLWERIVWSDEKKSTWRVQFASDNRINRSFLGAIFADRSDQNEEIFAKYFLEYGNSPI</sequence>
<proteinExistence type="predicted"/>
<keyword evidence="2" id="KW-1185">Reference proteome</keyword>
<name>A0A9P6DPN7_9AGAM</name>
<dbReference type="AlphaFoldDB" id="A0A9P6DPN7"/>
<accession>A0A9P6DPN7</accession>
<evidence type="ECO:0000313" key="1">
    <source>
        <dbReference type="EMBL" id="KAF9510246.1"/>
    </source>
</evidence>
<protein>
    <submittedName>
        <fullName evidence="1">Uncharacterized protein</fullName>
    </submittedName>
</protein>
<dbReference type="Proteomes" id="UP000886523">
    <property type="component" value="Unassembled WGS sequence"/>
</dbReference>
<evidence type="ECO:0000313" key="2">
    <source>
        <dbReference type="Proteomes" id="UP000886523"/>
    </source>
</evidence>
<reference evidence="1" key="1">
    <citation type="journal article" date="2020" name="Nat. Commun.">
        <title>Large-scale genome sequencing of mycorrhizal fungi provides insights into the early evolution of symbiotic traits.</title>
        <authorList>
            <person name="Miyauchi S."/>
            <person name="Kiss E."/>
            <person name="Kuo A."/>
            <person name="Drula E."/>
            <person name="Kohler A."/>
            <person name="Sanchez-Garcia M."/>
            <person name="Morin E."/>
            <person name="Andreopoulos B."/>
            <person name="Barry K.W."/>
            <person name="Bonito G."/>
            <person name="Buee M."/>
            <person name="Carver A."/>
            <person name="Chen C."/>
            <person name="Cichocki N."/>
            <person name="Clum A."/>
            <person name="Culley D."/>
            <person name="Crous P.W."/>
            <person name="Fauchery L."/>
            <person name="Girlanda M."/>
            <person name="Hayes R.D."/>
            <person name="Keri Z."/>
            <person name="LaButti K."/>
            <person name="Lipzen A."/>
            <person name="Lombard V."/>
            <person name="Magnuson J."/>
            <person name="Maillard F."/>
            <person name="Murat C."/>
            <person name="Nolan M."/>
            <person name="Ohm R.A."/>
            <person name="Pangilinan J."/>
            <person name="Pereira M.F."/>
            <person name="Perotto S."/>
            <person name="Peter M."/>
            <person name="Pfister S."/>
            <person name="Riley R."/>
            <person name="Sitrit Y."/>
            <person name="Stielow J.B."/>
            <person name="Szollosi G."/>
            <person name="Zifcakova L."/>
            <person name="Stursova M."/>
            <person name="Spatafora J.W."/>
            <person name="Tedersoo L."/>
            <person name="Vaario L.M."/>
            <person name="Yamada A."/>
            <person name="Yan M."/>
            <person name="Wang P."/>
            <person name="Xu J."/>
            <person name="Bruns T."/>
            <person name="Baldrian P."/>
            <person name="Vilgalys R."/>
            <person name="Dunand C."/>
            <person name="Henrissat B."/>
            <person name="Grigoriev I.V."/>
            <person name="Hibbett D."/>
            <person name="Nagy L.G."/>
            <person name="Martin F.M."/>
        </authorList>
    </citation>
    <scope>NUCLEOTIDE SEQUENCE</scope>
    <source>
        <strain evidence="1">UP504</strain>
    </source>
</reference>
<comment type="caution">
    <text evidence="1">The sequence shown here is derived from an EMBL/GenBank/DDBJ whole genome shotgun (WGS) entry which is preliminary data.</text>
</comment>
<organism evidence="1 2">
    <name type="scientific">Hydnum rufescens UP504</name>
    <dbReference type="NCBI Taxonomy" id="1448309"/>
    <lineage>
        <taxon>Eukaryota</taxon>
        <taxon>Fungi</taxon>
        <taxon>Dikarya</taxon>
        <taxon>Basidiomycota</taxon>
        <taxon>Agaricomycotina</taxon>
        <taxon>Agaricomycetes</taxon>
        <taxon>Cantharellales</taxon>
        <taxon>Hydnaceae</taxon>
        <taxon>Hydnum</taxon>
    </lineage>
</organism>
<gene>
    <name evidence="1" type="ORF">BS47DRAFT_1364719</name>
</gene>
<dbReference type="EMBL" id="MU129020">
    <property type="protein sequence ID" value="KAF9510246.1"/>
    <property type="molecule type" value="Genomic_DNA"/>
</dbReference>